<dbReference type="EMBL" id="CP027860">
    <property type="protein sequence ID" value="AVP97408.1"/>
    <property type="molecule type" value="Genomic_DNA"/>
</dbReference>
<dbReference type="OrthoDB" id="9814067at2"/>
<evidence type="ECO:0008006" key="3">
    <source>
        <dbReference type="Google" id="ProtNLM"/>
    </source>
</evidence>
<gene>
    <name evidence="1" type="ORF">C7S18_09470</name>
</gene>
<dbReference type="GO" id="GO:0006313">
    <property type="term" value="P:DNA transposition"/>
    <property type="evidence" value="ECO:0007669"/>
    <property type="project" value="InterPro"/>
</dbReference>
<dbReference type="PANTHER" id="PTHR34322">
    <property type="entry name" value="TRANSPOSASE, Y1_TNP DOMAIN-CONTAINING"/>
    <property type="match status" value="1"/>
</dbReference>
<keyword evidence="2" id="KW-1185">Reference proteome</keyword>
<proteinExistence type="predicted"/>
<dbReference type="GO" id="GO:0003677">
    <property type="term" value="F:DNA binding"/>
    <property type="evidence" value="ECO:0007669"/>
    <property type="project" value="InterPro"/>
</dbReference>
<dbReference type="PANTHER" id="PTHR34322:SF2">
    <property type="entry name" value="TRANSPOSASE IS200-LIKE DOMAIN-CONTAINING PROTEIN"/>
    <property type="match status" value="1"/>
</dbReference>
<reference evidence="1 2" key="2">
    <citation type="submission" date="2018-03" db="EMBL/GenBank/DDBJ databases">
        <authorList>
            <person name="Keele B.F."/>
        </authorList>
    </citation>
    <scope>NUCLEOTIDE SEQUENCE [LARGE SCALE GENOMIC DNA]</scope>
    <source>
        <strain evidence="1 2">D13</strain>
    </source>
</reference>
<organism evidence="1 2">
    <name type="scientific">Ahniella affigens</name>
    <dbReference type="NCBI Taxonomy" id="2021234"/>
    <lineage>
        <taxon>Bacteria</taxon>
        <taxon>Pseudomonadati</taxon>
        <taxon>Pseudomonadota</taxon>
        <taxon>Gammaproteobacteria</taxon>
        <taxon>Lysobacterales</taxon>
        <taxon>Rhodanobacteraceae</taxon>
        <taxon>Ahniella</taxon>
    </lineage>
</organism>
<accession>A0A2P1PRF7</accession>
<evidence type="ECO:0000313" key="1">
    <source>
        <dbReference type="EMBL" id="AVP97408.1"/>
    </source>
</evidence>
<dbReference type="RefSeq" id="WP_106891332.1">
    <property type="nucleotide sequence ID" value="NZ_CP027860.1"/>
</dbReference>
<protein>
    <recommendedName>
        <fullName evidence="3">Transposase</fullName>
    </recommendedName>
</protein>
<name>A0A2P1PRF7_9GAMM</name>
<dbReference type="SUPFAM" id="SSF143422">
    <property type="entry name" value="Transposase IS200-like"/>
    <property type="match status" value="1"/>
</dbReference>
<dbReference type="GO" id="GO:0004803">
    <property type="term" value="F:transposase activity"/>
    <property type="evidence" value="ECO:0007669"/>
    <property type="project" value="InterPro"/>
</dbReference>
<dbReference type="AlphaFoldDB" id="A0A2P1PRF7"/>
<dbReference type="InterPro" id="IPR036515">
    <property type="entry name" value="Transposase_17_sf"/>
</dbReference>
<evidence type="ECO:0000313" key="2">
    <source>
        <dbReference type="Proteomes" id="UP000241074"/>
    </source>
</evidence>
<dbReference type="Proteomes" id="UP000241074">
    <property type="component" value="Chromosome"/>
</dbReference>
<reference evidence="1 2" key="1">
    <citation type="submission" date="2018-03" db="EMBL/GenBank/DDBJ databases">
        <title>Ahniella affigens gen. nov., sp. nov., a gammaproteobacterium isolated from sandy soil near a stream.</title>
        <authorList>
            <person name="Ko Y."/>
            <person name="Kim J.-H."/>
        </authorList>
    </citation>
    <scope>NUCLEOTIDE SEQUENCE [LARGE SCALE GENOMIC DNA]</scope>
    <source>
        <strain evidence="1 2">D13</strain>
    </source>
</reference>
<dbReference type="KEGG" id="xba:C7S18_09470"/>
<dbReference type="Gene3D" id="3.30.70.1290">
    <property type="entry name" value="Transposase IS200-like"/>
    <property type="match status" value="1"/>
</dbReference>
<sequence>MPGLAEWLDHLNSPPRKAISKPQARERTVPTNCSGYYHCVSRCVRRAWLCGYDKVNDKNHDYRRQWVEDRLMALAEAYSVSIYAYAVMSNHLHVVVKVDAVAAQDWSDEEVARRRPYRTPTN</sequence>